<dbReference type="EMBL" id="MCFL01000046">
    <property type="protein sequence ID" value="ORZ32425.1"/>
    <property type="molecule type" value="Genomic_DNA"/>
</dbReference>
<accession>A0A1Y2HD34</accession>
<keyword evidence="5" id="KW-1185">Reference proteome</keyword>
<feature type="compositionally biased region" description="Low complexity" evidence="1">
    <location>
        <begin position="458"/>
        <end position="486"/>
    </location>
</feature>
<sequence length="595" mass="60973">MNDPLSDRQAAYGPTGAAAPSAAAAPESHFLAVKLLRLSRPALALGAPQLSFLSVPVQSSATSIDTDSTAEPTPTLAPSDATFLTLPTSFGNIYLGESLDFSLHINHDGLPQSDPPAYQVAVKVELQTTNTRASLLDTLAPHIQLGASASWPVHHDVRELGMHILVVQVSYNSGKYLRKFYKFNALNPFQVKTKTTPMPHGRVLLELAVQNLAQAPVALTRAALVPNAAAYQCRDVLPTRDPTMAAAEDNGDSVTYLMPMDIRQFLFLFTSRASSSSPLSPSPSTSSTSSLPPLGRLELEWDGAASAGRLQTPPLPRKPGQGDGDLEVAAVAAPSCVPVGQPFAITLGITNNTRMTASLSAVFLDNQTAAPASAAQATPVGAIPTRPPMPTSSAPALSFTRQNPSPIKSTISLASVNAVGGAGGRASPSISPPGSPARRSASGTGHRRAGSLTAFRQSVGASTASPSGSAGISPSPSYMASPPDAAAPGPGAPIALSLLHQVQLPAIARAADAVRANKLLVMGASMVSVPDVPAGATVNVTVRVVGVVSGVLGLPRVRLVDALTGVAREVDARVGVWVGGVGPPRGEAASGRVMA</sequence>
<gene>
    <name evidence="4" type="ORF">BCR44DRAFT_1440175</name>
</gene>
<dbReference type="GO" id="GO:1990072">
    <property type="term" value="C:TRAPPIII protein complex"/>
    <property type="evidence" value="ECO:0007669"/>
    <property type="project" value="TreeGrafter"/>
</dbReference>
<evidence type="ECO:0000313" key="5">
    <source>
        <dbReference type="Proteomes" id="UP000193411"/>
    </source>
</evidence>
<feature type="compositionally biased region" description="Polar residues" evidence="1">
    <location>
        <begin position="391"/>
        <end position="405"/>
    </location>
</feature>
<dbReference type="InterPro" id="IPR055429">
    <property type="entry name" value="TRAPPC13_M"/>
</dbReference>
<dbReference type="PANTHER" id="PTHR13134:SF3">
    <property type="entry name" value="TRAFFICKING PROTEIN PARTICLE COMPLEX SUBUNIT 13"/>
    <property type="match status" value="1"/>
</dbReference>
<comment type="caution">
    <text evidence="4">The sequence shown here is derived from an EMBL/GenBank/DDBJ whole genome shotgun (WGS) entry which is preliminary data.</text>
</comment>
<evidence type="ECO:0000259" key="3">
    <source>
        <dbReference type="Pfam" id="PF23647"/>
    </source>
</evidence>
<dbReference type="Pfam" id="PF06159">
    <property type="entry name" value="TRAPPC13_N"/>
    <property type="match status" value="1"/>
</dbReference>
<reference evidence="4 5" key="1">
    <citation type="submission" date="2016-07" db="EMBL/GenBank/DDBJ databases">
        <title>Pervasive Adenine N6-methylation of Active Genes in Fungi.</title>
        <authorList>
            <consortium name="DOE Joint Genome Institute"/>
            <person name="Mondo S.J."/>
            <person name="Dannebaum R.O."/>
            <person name="Kuo R.C."/>
            <person name="Labutti K."/>
            <person name="Haridas S."/>
            <person name="Kuo A."/>
            <person name="Salamov A."/>
            <person name="Ahrendt S.R."/>
            <person name="Lipzen A."/>
            <person name="Sullivan W."/>
            <person name="Andreopoulos W.B."/>
            <person name="Clum A."/>
            <person name="Lindquist E."/>
            <person name="Daum C."/>
            <person name="Ramamoorthy G.K."/>
            <person name="Gryganskyi A."/>
            <person name="Culley D."/>
            <person name="Magnuson J.K."/>
            <person name="James T.Y."/>
            <person name="O'Malley M.A."/>
            <person name="Stajich J.E."/>
            <person name="Spatafora J.W."/>
            <person name="Visel A."/>
            <person name="Grigoriev I.V."/>
        </authorList>
    </citation>
    <scope>NUCLEOTIDE SEQUENCE [LARGE SCALE GENOMIC DNA]</scope>
    <source>
        <strain evidence="4 5">PL171</strain>
    </source>
</reference>
<dbReference type="Pfam" id="PF23647">
    <property type="entry name" value="TRAPPC13_M"/>
    <property type="match status" value="1"/>
</dbReference>
<evidence type="ECO:0000313" key="4">
    <source>
        <dbReference type="EMBL" id="ORZ32425.1"/>
    </source>
</evidence>
<name>A0A1Y2HD34_9FUNG</name>
<feature type="region of interest" description="Disordered" evidence="1">
    <location>
        <begin position="375"/>
        <end position="405"/>
    </location>
</feature>
<dbReference type="InterPro" id="IPR010378">
    <property type="entry name" value="TRAPPC13"/>
</dbReference>
<dbReference type="OrthoDB" id="10250284at2759"/>
<evidence type="ECO:0000256" key="1">
    <source>
        <dbReference type="SAM" id="MobiDB-lite"/>
    </source>
</evidence>
<feature type="domain" description="Trafficking protein particle complex subunit 13 N-terminal" evidence="2">
    <location>
        <begin position="29"/>
        <end position="185"/>
    </location>
</feature>
<dbReference type="Proteomes" id="UP000193411">
    <property type="component" value="Unassembled WGS sequence"/>
</dbReference>
<protein>
    <submittedName>
        <fullName evidence="4">Uncharacterized protein</fullName>
    </submittedName>
</protein>
<feature type="domain" description="Trafficking protein particle complex subunit 13 middle" evidence="3">
    <location>
        <begin position="190"/>
        <end position="318"/>
    </location>
</feature>
<feature type="region of interest" description="Disordered" evidence="1">
    <location>
        <begin position="275"/>
        <end position="294"/>
    </location>
</feature>
<feature type="region of interest" description="Disordered" evidence="1">
    <location>
        <begin position="422"/>
        <end position="486"/>
    </location>
</feature>
<dbReference type="STRING" id="765915.A0A1Y2HD34"/>
<dbReference type="InterPro" id="IPR055427">
    <property type="entry name" value="TRAPPC13_N"/>
</dbReference>
<dbReference type="PANTHER" id="PTHR13134">
    <property type="entry name" value="TRAFFICKING PROTEIN PARTICLE COMPLEX SUBUNIT 13"/>
    <property type="match status" value="1"/>
</dbReference>
<dbReference type="AlphaFoldDB" id="A0A1Y2HD34"/>
<organism evidence="4 5">
    <name type="scientific">Catenaria anguillulae PL171</name>
    <dbReference type="NCBI Taxonomy" id="765915"/>
    <lineage>
        <taxon>Eukaryota</taxon>
        <taxon>Fungi</taxon>
        <taxon>Fungi incertae sedis</taxon>
        <taxon>Blastocladiomycota</taxon>
        <taxon>Blastocladiomycetes</taxon>
        <taxon>Blastocladiales</taxon>
        <taxon>Catenariaceae</taxon>
        <taxon>Catenaria</taxon>
    </lineage>
</organism>
<evidence type="ECO:0000259" key="2">
    <source>
        <dbReference type="Pfam" id="PF06159"/>
    </source>
</evidence>
<proteinExistence type="predicted"/>